<comment type="caution">
    <text evidence="2">The sequence shown here is derived from an EMBL/GenBank/DDBJ whole genome shotgun (WGS) entry which is preliminary data.</text>
</comment>
<keyword evidence="1" id="KW-0812">Transmembrane</keyword>
<proteinExistence type="predicted"/>
<accession>A0A547PCN3</accession>
<dbReference type="Proteomes" id="UP000316343">
    <property type="component" value="Unassembled WGS sequence"/>
</dbReference>
<name>A0A547PCN3_9SPHN</name>
<dbReference type="OrthoDB" id="7391872at2"/>
<keyword evidence="1" id="KW-1133">Transmembrane helix</keyword>
<evidence type="ECO:0000256" key="1">
    <source>
        <dbReference type="SAM" id="Phobius"/>
    </source>
</evidence>
<dbReference type="AlphaFoldDB" id="A0A547PCN3"/>
<protein>
    <submittedName>
        <fullName evidence="2">Uncharacterized protein</fullName>
    </submittedName>
</protein>
<dbReference type="RefSeq" id="WP_142788169.1">
    <property type="nucleotide sequence ID" value="NZ_VHJK01000001.1"/>
</dbReference>
<gene>
    <name evidence="2" type="ORF">FGU71_08530</name>
</gene>
<reference evidence="2 3" key="1">
    <citation type="submission" date="2019-06" db="EMBL/GenBank/DDBJ databases">
        <title>Erythrobacter insulae sp. nov., isolated from a tidal flat.</title>
        <authorList>
            <person name="Yoon J.-H."/>
        </authorList>
    </citation>
    <scope>NUCLEOTIDE SEQUENCE [LARGE SCALE GENOMIC DNA]</scope>
    <source>
        <strain evidence="2 3">JBTF-M21</strain>
    </source>
</reference>
<keyword evidence="1" id="KW-0472">Membrane</keyword>
<dbReference type="EMBL" id="VHJK01000001">
    <property type="protein sequence ID" value="TRD11896.1"/>
    <property type="molecule type" value="Genomic_DNA"/>
</dbReference>
<keyword evidence="3" id="KW-1185">Reference proteome</keyword>
<evidence type="ECO:0000313" key="2">
    <source>
        <dbReference type="EMBL" id="TRD11896.1"/>
    </source>
</evidence>
<sequence>MIRLIGSLFLILTFLAGITVATLEIALINMVVFLVLALGVAKFLEPRFGQEGLVYGMAGAFFVSFLWPYVMILASDGCEGDECLETEVRIVNPPENAQ</sequence>
<feature type="transmembrane region" description="Helical" evidence="1">
    <location>
        <begin position="26"/>
        <end position="44"/>
    </location>
</feature>
<evidence type="ECO:0000313" key="3">
    <source>
        <dbReference type="Proteomes" id="UP000316343"/>
    </source>
</evidence>
<feature type="transmembrane region" description="Helical" evidence="1">
    <location>
        <begin position="53"/>
        <end position="74"/>
    </location>
</feature>
<organism evidence="2 3">
    <name type="scientific">Erythrobacter insulae</name>
    <dbReference type="NCBI Taxonomy" id="2584124"/>
    <lineage>
        <taxon>Bacteria</taxon>
        <taxon>Pseudomonadati</taxon>
        <taxon>Pseudomonadota</taxon>
        <taxon>Alphaproteobacteria</taxon>
        <taxon>Sphingomonadales</taxon>
        <taxon>Erythrobacteraceae</taxon>
        <taxon>Erythrobacter/Porphyrobacter group</taxon>
        <taxon>Erythrobacter</taxon>
    </lineage>
</organism>